<name>A0A9Q1AVD0_9SAUR</name>
<dbReference type="EMBL" id="JAPFRF010000012">
    <property type="protein sequence ID" value="KAJ7313498.1"/>
    <property type="molecule type" value="Genomic_DNA"/>
</dbReference>
<accession>A0A9Q1AVD0</accession>
<dbReference type="OrthoDB" id="5836549at2759"/>
<organism evidence="1 2">
    <name type="scientific">Phrynocephalus forsythii</name>
    <dbReference type="NCBI Taxonomy" id="171643"/>
    <lineage>
        <taxon>Eukaryota</taxon>
        <taxon>Metazoa</taxon>
        <taxon>Chordata</taxon>
        <taxon>Craniata</taxon>
        <taxon>Vertebrata</taxon>
        <taxon>Euteleostomi</taxon>
        <taxon>Lepidosauria</taxon>
        <taxon>Squamata</taxon>
        <taxon>Bifurcata</taxon>
        <taxon>Unidentata</taxon>
        <taxon>Episquamata</taxon>
        <taxon>Toxicofera</taxon>
        <taxon>Iguania</taxon>
        <taxon>Acrodonta</taxon>
        <taxon>Agamidae</taxon>
        <taxon>Agaminae</taxon>
        <taxon>Phrynocephalus</taxon>
    </lineage>
</organism>
<comment type="caution">
    <text evidence="1">The sequence shown here is derived from an EMBL/GenBank/DDBJ whole genome shotgun (WGS) entry which is preliminary data.</text>
</comment>
<reference evidence="1" key="1">
    <citation type="journal article" date="2023" name="DNA Res.">
        <title>Chromosome-level genome assembly of Phrynocephalus forsythii using third-generation DNA sequencing and Hi-C analysis.</title>
        <authorList>
            <person name="Qi Y."/>
            <person name="Zhao W."/>
            <person name="Zhao Y."/>
            <person name="Niu C."/>
            <person name="Cao S."/>
            <person name="Zhang Y."/>
        </authorList>
    </citation>
    <scope>NUCLEOTIDE SEQUENCE</scope>
    <source>
        <tissue evidence="1">Muscle</tissue>
    </source>
</reference>
<dbReference type="AlphaFoldDB" id="A0A9Q1AVD0"/>
<protein>
    <submittedName>
        <fullName evidence="1">Uncharacterized protein</fullName>
    </submittedName>
</protein>
<evidence type="ECO:0000313" key="2">
    <source>
        <dbReference type="Proteomes" id="UP001142489"/>
    </source>
</evidence>
<proteinExistence type="predicted"/>
<evidence type="ECO:0000313" key="1">
    <source>
        <dbReference type="EMBL" id="KAJ7313498.1"/>
    </source>
</evidence>
<gene>
    <name evidence="1" type="ORF">JRQ81_004921</name>
</gene>
<sequence length="124" mass="13827">MSSGVHSWNSQIDGQSNSWNSWLQRSRHTEVPTYVDGVKIEIHLLGGESLHIREFCGVKVGEVATGISSQIPASAFSFFTKEGQPVCCNMEVPDSGLELQCTLAPDCSRGWIWRVRHGQLERRP</sequence>
<keyword evidence="2" id="KW-1185">Reference proteome</keyword>
<dbReference type="Proteomes" id="UP001142489">
    <property type="component" value="Unassembled WGS sequence"/>
</dbReference>